<sequence>MILYALNDCSAVTKLISNIYDDKQLINYEQDPVPGDLFLSDEINHDVEIHVQREISELNDDHIHIEPIHNALIGVHVENEPYEMISDDEFDGISLPEIMKLHLPHQQQLYNGKPLDYDDTLI</sequence>
<evidence type="ECO:0000313" key="1">
    <source>
        <dbReference type="EMBL" id="CAF4949639.1"/>
    </source>
</evidence>
<accession>A0A821XUP0</accession>
<feature type="non-terminal residue" evidence="1">
    <location>
        <position position="122"/>
    </location>
</feature>
<dbReference type="EMBL" id="CAJOBS010012730">
    <property type="protein sequence ID" value="CAF4949639.1"/>
    <property type="molecule type" value="Genomic_DNA"/>
</dbReference>
<gene>
    <name evidence="1" type="ORF">TOA249_LOCUS33810</name>
</gene>
<reference evidence="1" key="1">
    <citation type="submission" date="2021-02" db="EMBL/GenBank/DDBJ databases">
        <authorList>
            <person name="Nowell W R."/>
        </authorList>
    </citation>
    <scope>NUCLEOTIDE SEQUENCE</scope>
</reference>
<name>A0A821XUP0_9BILA</name>
<dbReference type="Proteomes" id="UP000663838">
    <property type="component" value="Unassembled WGS sequence"/>
</dbReference>
<comment type="caution">
    <text evidence="1">The sequence shown here is derived from an EMBL/GenBank/DDBJ whole genome shotgun (WGS) entry which is preliminary data.</text>
</comment>
<organism evidence="1 2">
    <name type="scientific">Rotaria socialis</name>
    <dbReference type="NCBI Taxonomy" id="392032"/>
    <lineage>
        <taxon>Eukaryota</taxon>
        <taxon>Metazoa</taxon>
        <taxon>Spiralia</taxon>
        <taxon>Gnathifera</taxon>
        <taxon>Rotifera</taxon>
        <taxon>Eurotatoria</taxon>
        <taxon>Bdelloidea</taxon>
        <taxon>Philodinida</taxon>
        <taxon>Philodinidae</taxon>
        <taxon>Rotaria</taxon>
    </lineage>
</organism>
<proteinExistence type="predicted"/>
<protein>
    <submittedName>
        <fullName evidence="1">Uncharacterized protein</fullName>
    </submittedName>
</protein>
<dbReference type="AlphaFoldDB" id="A0A821XUP0"/>
<evidence type="ECO:0000313" key="2">
    <source>
        <dbReference type="Proteomes" id="UP000663838"/>
    </source>
</evidence>